<reference evidence="2" key="1">
    <citation type="journal article" date="2015" name="Nature">
        <title>Complex archaea that bridge the gap between prokaryotes and eukaryotes.</title>
        <authorList>
            <person name="Spang A."/>
            <person name="Saw J.H."/>
            <person name="Jorgensen S.L."/>
            <person name="Zaremba-Niedzwiedzka K."/>
            <person name="Martijn J."/>
            <person name="Lind A.E."/>
            <person name="van Eijk R."/>
            <person name="Schleper C."/>
            <person name="Guy L."/>
            <person name="Ettema T.J."/>
        </authorList>
    </citation>
    <scope>NUCLEOTIDE SEQUENCE</scope>
</reference>
<dbReference type="Gene3D" id="3.40.720.10">
    <property type="entry name" value="Alkaline Phosphatase, subunit A"/>
    <property type="match status" value="1"/>
</dbReference>
<dbReference type="EMBL" id="LAZR01000687">
    <property type="protein sequence ID" value="KKN60667.1"/>
    <property type="molecule type" value="Genomic_DNA"/>
</dbReference>
<dbReference type="InterPro" id="IPR052701">
    <property type="entry name" value="GAG_Ulvan_Degrading_Sulfatases"/>
</dbReference>
<proteinExistence type="predicted"/>
<gene>
    <name evidence="2" type="ORF">LCGC14_0529790</name>
</gene>
<comment type="caution">
    <text evidence="2">The sequence shown here is derived from an EMBL/GenBank/DDBJ whole genome shotgun (WGS) entry which is preliminary data.</text>
</comment>
<dbReference type="InterPro" id="IPR000917">
    <property type="entry name" value="Sulfatase_N"/>
</dbReference>
<dbReference type="SUPFAM" id="SSF53649">
    <property type="entry name" value="Alkaline phosphatase-like"/>
    <property type="match status" value="1"/>
</dbReference>
<name>A0A0F9SED0_9ZZZZ</name>
<sequence length="489" mass="56954">MRILYLDIDTLRPDHLGCYGYHRNTSPHIDKIAENGTKFTNCYVSDAPCLPSRAALFTGRFGIHSGIVGHGGTTADLKLTGKISGFQDQYLRYNWISMLRRVKLYPVSISSFAERHSAFWFYSGWKEMHNPGFRGNERADQLFPFVEKWLKDNEKKDNWFLHVNFWDPHTPYRTPMEFGNPFENQPAPSWITQEVIDKQRKSYGPHSACEPMGLTFQESPQELPRLKRLKEIRGLNDFKLWIDGYDAGIRYTDDYIGKVVKILKDFGIFEDTLIIISSDHGENQGELNIYGDHATACHITNRVPLIIKWPHKNWKNEYNSLIYQSDMAATVIDGFGLTAPEFWDGKSFLNNLDNNIQFGRDFLVISQNAWSCQRAVRFNNWTLINTYHTGLKDFPKTMLFDYENDYHMLKNIADERPKIVEKGVELLETWQKNMMQDNSSNIDPMETVLKEGGPFHTRGTLKYYLNQLKKSGREDMVKVILDRKESYNF</sequence>
<dbReference type="InterPro" id="IPR017850">
    <property type="entry name" value="Alkaline_phosphatase_core_sf"/>
</dbReference>
<dbReference type="AlphaFoldDB" id="A0A0F9SED0"/>
<evidence type="ECO:0000313" key="2">
    <source>
        <dbReference type="EMBL" id="KKN60667.1"/>
    </source>
</evidence>
<dbReference type="CDD" id="cd16148">
    <property type="entry name" value="sulfatase_like"/>
    <property type="match status" value="1"/>
</dbReference>
<protein>
    <recommendedName>
        <fullName evidence="1">Sulfatase N-terminal domain-containing protein</fullName>
    </recommendedName>
</protein>
<accession>A0A0F9SED0</accession>
<evidence type="ECO:0000259" key="1">
    <source>
        <dbReference type="Pfam" id="PF00884"/>
    </source>
</evidence>
<dbReference type="Pfam" id="PF00884">
    <property type="entry name" value="Sulfatase"/>
    <property type="match status" value="1"/>
</dbReference>
<dbReference type="PANTHER" id="PTHR43751:SF3">
    <property type="entry name" value="SULFATASE N-TERMINAL DOMAIN-CONTAINING PROTEIN"/>
    <property type="match status" value="1"/>
</dbReference>
<feature type="domain" description="Sulfatase N-terminal" evidence="1">
    <location>
        <begin position="4"/>
        <end position="336"/>
    </location>
</feature>
<dbReference type="PANTHER" id="PTHR43751">
    <property type="entry name" value="SULFATASE"/>
    <property type="match status" value="1"/>
</dbReference>
<organism evidence="2">
    <name type="scientific">marine sediment metagenome</name>
    <dbReference type="NCBI Taxonomy" id="412755"/>
    <lineage>
        <taxon>unclassified sequences</taxon>
        <taxon>metagenomes</taxon>
        <taxon>ecological metagenomes</taxon>
    </lineage>
</organism>